<dbReference type="EMBL" id="CP096574">
    <property type="protein sequence ID" value="UPU37897.1"/>
    <property type="molecule type" value="Genomic_DNA"/>
</dbReference>
<reference evidence="1" key="2">
    <citation type="journal article" date="2021" name="Int. J. Syst. Evol. Microbiol.">
        <title>Geomonas silvestris sp. nov., Geomonas paludis sp. nov. and Geomonas limicola sp. nov., isolated from terrestrial environments, and emended description of the genus Geomonas.</title>
        <authorList>
            <person name="Itoh H."/>
            <person name="Xu Z."/>
            <person name="Masuda Y."/>
            <person name="Ushijima N."/>
            <person name="Hayakawa C."/>
            <person name="Shiratori Y."/>
            <person name="Senoo K."/>
        </authorList>
    </citation>
    <scope>NUCLEOTIDE SEQUENCE</scope>
    <source>
        <strain evidence="1">Red736</strain>
    </source>
</reference>
<sequence>MKKYALIAVVILIGAAIAFGVANKDAGKSLNVNDIGPDPSAFTGTITITGINAGVSPYDNSVIGIMDVKELQCKSANCNRIYIPVKYPEQQPKVGDEIKATGAFHKFPTGYMFIAQKLKVVKNHKIGG</sequence>
<reference evidence="2" key="3">
    <citation type="submission" date="2022-04" db="EMBL/GenBank/DDBJ databases">
        <authorList>
            <person name="Liu G."/>
        </authorList>
    </citation>
    <scope>NUCLEOTIDE SEQUENCE</scope>
    <source>
        <strain evidence="2">RG22</strain>
    </source>
</reference>
<gene>
    <name evidence="1" type="ORF">GMPD_15030</name>
    <name evidence="2" type="ORF">M1B72_09360</name>
</gene>
<evidence type="ECO:0000313" key="1">
    <source>
        <dbReference type="EMBL" id="GFO63584.1"/>
    </source>
</evidence>
<evidence type="ECO:0000313" key="4">
    <source>
        <dbReference type="Proteomes" id="UP000831485"/>
    </source>
</evidence>
<keyword evidence="4" id="KW-1185">Reference proteome</keyword>
<dbReference type="RefSeq" id="WP_183346435.1">
    <property type="nucleotide sequence ID" value="NZ_BLXY01000002.1"/>
</dbReference>
<reference evidence="3" key="1">
    <citation type="submission" date="2020-06" db="EMBL/GenBank/DDBJ databases">
        <title>Draft genomic sequecing of Geomonas sp. Red736.</title>
        <authorList>
            <person name="Itoh H."/>
            <person name="Xu Z.X."/>
            <person name="Ushijima N."/>
            <person name="Masuda Y."/>
            <person name="Shiratori Y."/>
            <person name="Senoo K."/>
        </authorList>
    </citation>
    <scope>NUCLEOTIDE SEQUENCE [LARGE SCALE GENOMIC DNA]</scope>
    <source>
        <strain evidence="3">Red736</strain>
    </source>
</reference>
<keyword evidence="1" id="KW-0449">Lipoprotein</keyword>
<evidence type="ECO:0000313" key="2">
    <source>
        <dbReference type="EMBL" id="UPU37897.1"/>
    </source>
</evidence>
<name>A0A6V8MUL8_9BACT</name>
<dbReference type="EMBL" id="BLXY01000002">
    <property type="protein sequence ID" value="GFO63584.1"/>
    <property type="molecule type" value="Genomic_DNA"/>
</dbReference>
<proteinExistence type="predicted"/>
<dbReference type="Proteomes" id="UP000568888">
    <property type="component" value="Unassembled WGS sequence"/>
</dbReference>
<accession>A0A6V8MUL8</accession>
<protein>
    <submittedName>
        <fullName evidence="1">Lipoprotein</fullName>
    </submittedName>
</protein>
<evidence type="ECO:0000313" key="3">
    <source>
        <dbReference type="Proteomes" id="UP000568888"/>
    </source>
</evidence>
<organism evidence="1 3">
    <name type="scientific">Geomonas paludis</name>
    <dbReference type="NCBI Taxonomy" id="2740185"/>
    <lineage>
        <taxon>Bacteria</taxon>
        <taxon>Pseudomonadati</taxon>
        <taxon>Thermodesulfobacteriota</taxon>
        <taxon>Desulfuromonadia</taxon>
        <taxon>Geobacterales</taxon>
        <taxon>Geobacteraceae</taxon>
        <taxon>Geomonas</taxon>
    </lineage>
</organism>
<dbReference type="Proteomes" id="UP000831485">
    <property type="component" value="Chromosome"/>
</dbReference>
<dbReference type="AlphaFoldDB" id="A0A6V8MUL8"/>